<feature type="region of interest" description="Disordered" evidence="1">
    <location>
        <begin position="1"/>
        <end position="71"/>
    </location>
</feature>
<feature type="compositionally biased region" description="Basic and acidic residues" evidence="1">
    <location>
        <begin position="10"/>
        <end position="26"/>
    </location>
</feature>
<dbReference type="Pfam" id="PF15800">
    <property type="entry name" value="CiPC"/>
    <property type="match status" value="1"/>
</dbReference>
<dbReference type="Proteomes" id="UP001162483">
    <property type="component" value="Unassembled WGS sequence"/>
</dbReference>
<protein>
    <submittedName>
        <fullName evidence="2">Uncharacterized protein</fullName>
    </submittedName>
</protein>
<proteinExistence type="predicted"/>
<comment type="caution">
    <text evidence="2">The sequence shown here is derived from an EMBL/GenBank/DDBJ whole genome shotgun (WGS) entry which is preliminary data.</text>
</comment>
<evidence type="ECO:0000313" key="2">
    <source>
        <dbReference type="EMBL" id="CAI9533785.1"/>
    </source>
</evidence>
<feature type="compositionally biased region" description="Polar residues" evidence="1">
    <location>
        <begin position="214"/>
        <end position="231"/>
    </location>
</feature>
<dbReference type="EMBL" id="CATNWA010000155">
    <property type="protein sequence ID" value="CAI9533785.1"/>
    <property type="molecule type" value="Genomic_DNA"/>
</dbReference>
<feature type="compositionally biased region" description="Low complexity" evidence="1">
    <location>
        <begin position="41"/>
        <end position="59"/>
    </location>
</feature>
<evidence type="ECO:0000313" key="3">
    <source>
        <dbReference type="Proteomes" id="UP001162483"/>
    </source>
</evidence>
<feature type="region of interest" description="Disordered" evidence="1">
    <location>
        <begin position="212"/>
        <end position="259"/>
    </location>
</feature>
<sequence>MKSPPPEIGPPKEEKHDENEAEEKPSVKSQVQSESEKDSGYSDSSSESLSSEETNGSTSVRAPGPGAQGTTRVQTAYTPIYILQNVVLKQPRLLLLQPPTRRHRKCPAPSSYLPILRSYPRIAPRLAPPPTPSRAPSPVPGTAPPPMNRPAASHLLEVSLRSLALLRRTRETQRSVRELRAHTRLYERALQGEEGGWERLQRVMEQSGGYRRIAQTTPQPATSQEVTMTSSGDEETRTSSEKSVTSSGSTACGCEEGNV</sequence>
<gene>
    <name evidence="2" type="ORF">SPARVUS_LOCUS489746</name>
</gene>
<keyword evidence="3" id="KW-1185">Reference proteome</keyword>
<organism evidence="2 3">
    <name type="scientific">Staurois parvus</name>
    <dbReference type="NCBI Taxonomy" id="386267"/>
    <lineage>
        <taxon>Eukaryota</taxon>
        <taxon>Metazoa</taxon>
        <taxon>Chordata</taxon>
        <taxon>Craniata</taxon>
        <taxon>Vertebrata</taxon>
        <taxon>Euteleostomi</taxon>
        <taxon>Amphibia</taxon>
        <taxon>Batrachia</taxon>
        <taxon>Anura</taxon>
        <taxon>Neobatrachia</taxon>
        <taxon>Ranoidea</taxon>
        <taxon>Ranidae</taxon>
        <taxon>Staurois</taxon>
    </lineage>
</organism>
<feature type="region of interest" description="Disordered" evidence="1">
    <location>
        <begin position="126"/>
        <end position="146"/>
    </location>
</feature>
<evidence type="ECO:0000256" key="1">
    <source>
        <dbReference type="SAM" id="MobiDB-lite"/>
    </source>
</evidence>
<dbReference type="InterPro" id="IPR031602">
    <property type="entry name" value="CIPC"/>
</dbReference>
<dbReference type="PANTHER" id="PTHR34648:SF7">
    <property type="entry name" value="SI:CH211-132B12.7"/>
    <property type="match status" value="1"/>
</dbReference>
<name>A0ABN9AHN7_9NEOB</name>
<reference evidence="2" key="1">
    <citation type="submission" date="2023-05" db="EMBL/GenBank/DDBJ databases">
        <authorList>
            <person name="Stuckert A."/>
        </authorList>
    </citation>
    <scope>NUCLEOTIDE SEQUENCE</scope>
</reference>
<feature type="compositionally biased region" description="Low complexity" evidence="1">
    <location>
        <begin position="241"/>
        <end position="250"/>
    </location>
</feature>
<dbReference type="PANTHER" id="PTHR34648">
    <property type="entry name" value="CLOCK-INTERACTING PACEMAKER"/>
    <property type="match status" value="1"/>
</dbReference>
<accession>A0ABN9AHN7</accession>